<feature type="compositionally biased region" description="Pro residues" evidence="9">
    <location>
        <begin position="239"/>
        <end position="249"/>
    </location>
</feature>
<evidence type="ECO:0008006" key="13">
    <source>
        <dbReference type="Google" id="ProtNLM"/>
    </source>
</evidence>
<accession>A0A0B7BHL1</accession>
<dbReference type="InterPro" id="IPR044538">
    <property type="entry name" value="Vta1-like"/>
</dbReference>
<dbReference type="Pfam" id="PF18097">
    <property type="entry name" value="Vta1_C"/>
    <property type="match status" value="1"/>
</dbReference>
<evidence type="ECO:0000256" key="8">
    <source>
        <dbReference type="ARBA" id="ARBA00023136"/>
    </source>
</evidence>
<comment type="subcellular location">
    <subcellularLocation>
        <location evidence="2">Cytoplasm</location>
    </subcellularLocation>
    <subcellularLocation>
        <location evidence="1">Endosome membrane</location>
        <topology evidence="1">Peripheral membrane protein</topology>
    </subcellularLocation>
</comment>
<evidence type="ECO:0000256" key="9">
    <source>
        <dbReference type="SAM" id="MobiDB-lite"/>
    </source>
</evidence>
<keyword evidence="5" id="KW-0963">Cytoplasm</keyword>
<keyword evidence="4" id="KW-0813">Transport</keyword>
<dbReference type="AlphaFoldDB" id="A0A0B7BHL1"/>
<dbReference type="PANTHER" id="PTHR46009">
    <property type="entry name" value="VACUOLAR PROTEIN SORTING-ASSOCIATED PROTEIN VTA1 HOMOLOG"/>
    <property type="match status" value="1"/>
</dbReference>
<dbReference type="GO" id="GO:0010008">
    <property type="term" value="C:endosome membrane"/>
    <property type="evidence" value="ECO:0007669"/>
    <property type="project" value="UniProtKB-SubCell"/>
</dbReference>
<dbReference type="GO" id="GO:0032511">
    <property type="term" value="P:late endosome to vacuole transport via multivesicular body sorting pathway"/>
    <property type="evidence" value="ECO:0007669"/>
    <property type="project" value="InterPro"/>
</dbReference>
<protein>
    <recommendedName>
        <fullName evidence="13">Vta1/callose synthase N-terminal domain-containing protein</fullName>
    </recommendedName>
</protein>
<dbReference type="PANTHER" id="PTHR46009:SF1">
    <property type="entry name" value="VACUOLAR PROTEIN SORTING-ASSOCIATED PROTEIN VTA1 HOMOLOG"/>
    <property type="match status" value="1"/>
</dbReference>
<sequence length="326" mass="35602">TKMAAPGLAAVPANLKPIVLKYLRVATEHEKRDSVIAYYCRLYAFQQGMATDKTSPEARKFLVGLMDSLEKSKIQLKDEEAIHNEVCGQAHVENYALKLFLYADNEDRAGNFGKNVIKAFLTSSLVMDVLAVFGEINEDIEKNRKYAKWKALYINKCLQNGETPMAGPMPDEDGDLGDSQGLGFENIAGPSIPPSHMTFSTDNGLYPTPGSHAPPSTPQDPPRSDYQPAPSTSYQPSPHLSPQPLPRAVPAPRSQIQQAPTAAFVPVSDWSPPDNPNGVKLSAEQYQKGIKYCKYASSAMQYEDSATAIANLTKALRLLTTGVDVK</sequence>
<evidence type="ECO:0000256" key="1">
    <source>
        <dbReference type="ARBA" id="ARBA00004481"/>
    </source>
</evidence>
<feature type="domain" description="Vta1/callose synthase N-terminal" evidence="10">
    <location>
        <begin position="21"/>
        <end position="159"/>
    </location>
</feature>
<keyword evidence="7" id="KW-0653">Protein transport</keyword>
<evidence type="ECO:0000259" key="10">
    <source>
        <dbReference type="Pfam" id="PF04652"/>
    </source>
</evidence>
<dbReference type="InterPro" id="IPR039431">
    <property type="entry name" value="Vta1/CALS_N"/>
</dbReference>
<evidence type="ECO:0000256" key="6">
    <source>
        <dbReference type="ARBA" id="ARBA00022753"/>
    </source>
</evidence>
<dbReference type="GO" id="GO:0015031">
    <property type="term" value="P:protein transport"/>
    <property type="evidence" value="ECO:0007669"/>
    <property type="project" value="UniProtKB-KW"/>
</dbReference>
<organism evidence="12">
    <name type="scientific">Arion vulgaris</name>
    <dbReference type="NCBI Taxonomy" id="1028688"/>
    <lineage>
        <taxon>Eukaryota</taxon>
        <taxon>Metazoa</taxon>
        <taxon>Spiralia</taxon>
        <taxon>Lophotrochozoa</taxon>
        <taxon>Mollusca</taxon>
        <taxon>Gastropoda</taxon>
        <taxon>Heterobranchia</taxon>
        <taxon>Euthyneura</taxon>
        <taxon>Panpulmonata</taxon>
        <taxon>Eupulmonata</taxon>
        <taxon>Stylommatophora</taxon>
        <taxon>Helicina</taxon>
        <taxon>Arionoidea</taxon>
        <taxon>Arionidae</taxon>
        <taxon>Arion</taxon>
    </lineage>
</organism>
<keyword evidence="6" id="KW-0967">Endosome</keyword>
<evidence type="ECO:0000256" key="5">
    <source>
        <dbReference type="ARBA" id="ARBA00022490"/>
    </source>
</evidence>
<dbReference type="Pfam" id="PF04652">
    <property type="entry name" value="Vta1"/>
    <property type="match status" value="1"/>
</dbReference>
<evidence type="ECO:0000256" key="3">
    <source>
        <dbReference type="ARBA" id="ARBA00007895"/>
    </source>
</evidence>
<evidence type="ECO:0000259" key="11">
    <source>
        <dbReference type="Pfam" id="PF18097"/>
    </source>
</evidence>
<dbReference type="GO" id="GO:0005771">
    <property type="term" value="C:multivesicular body"/>
    <property type="evidence" value="ECO:0007669"/>
    <property type="project" value="TreeGrafter"/>
</dbReference>
<dbReference type="InterPro" id="IPR041212">
    <property type="entry name" value="Vta1_C"/>
</dbReference>
<evidence type="ECO:0000256" key="2">
    <source>
        <dbReference type="ARBA" id="ARBA00004496"/>
    </source>
</evidence>
<feature type="region of interest" description="Disordered" evidence="9">
    <location>
        <begin position="164"/>
        <end position="271"/>
    </location>
</feature>
<name>A0A0B7BHL1_9EUPU</name>
<evidence type="ECO:0000256" key="7">
    <source>
        <dbReference type="ARBA" id="ARBA00022927"/>
    </source>
</evidence>
<dbReference type="Gene3D" id="1.25.40.270">
    <property type="entry name" value="Vacuolar protein sorting-associated protein vta1"/>
    <property type="match status" value="1"/>
</dbReference>
<comment type="similarity">
    <text evidence="3">Belongs to the VTA1 family.</text>
</comment>
<keyword evidence="8" id="KW-0472">Membrane</keyword>
<reference evidence="12" key="1">
    <citation type="submission" date="2014-12" db="EMBL/GenBank/DDBJ databases">
        <title>Insight into the proteome of Arion vulgaris.</title>
        <authorList>
            <person name="Aradska J."/>
            <person name="Bulat T."/>
            <person name="Smidak R."/>
            <person name="Sarate P."/>
            <person name="Gangsoo J."/>
            <person name="Sialana F."/>
            <person name="Bilban M."/>
            <person name="Lubec G."/>
        </authorList>
    </citation>
    <scope>NUCLEOTIDE SEQUENCE</scope>
    <source>
        <tissue evidence="12">Skin</tissue>
    </source>
</reference>
<evidence type="ECO:0000256" key="4">
    <source>
        <dbReference type="ARBA" id="ARBA00022448"/>
    </source>
</evidence>
<dbReference type="EMBL" id="HACG01045959">
    <property type="protein sequence ID" value="CEK92824.1"/>
    <property type="molecule type" value="Transcribed_RNA"/>
</dbReference>
<feature type="non-terminal residue" evidence="12">
    <location>
        <position position="1"/>
    </location>
</feature>
<proteinExistence type="inferred from homology"/>
<feature type="domain" description="Vta1 C-terminal" evidence="11">
    <location>
        <begin position="284"/>
        <end position="320"/>
    </location>
</feature>
<evidence type="ECO:0000313" key="12">
    <source>
        <dbReference type="EMBL" id="CEK92824.1"/>
    </source>
</evidence>
<dbReference type="Gene3D" id="1.20.5.420">
    <property type="entry name" value="Immunoglobulin FC, subunit C"/>
    <property type="match status" value="1"/>
</dbReference>
<dbReference type="InterPro" id="IPR023175">
    <property type="entry name" value="Vta1/CALS_N_sf"/>
</dbReference>
<gene>
    <name evidence="12" type="primary">ORF190256</name>
</gene>